<organism evidence="1 2">
    <name type="scientific">Paramecium sonneborni</name>
    <dbReference type="NCBI Taxonomy" id="65129"/>
    <lineage>
        <taxon>Eukaryota</taxon>
        <taxon>Sar</taxon>
        <taxon>Alveolata</taxon>
        <taxon>Ciliophora</taxon>
        <taxon>Intramacronucleata</taxon>
        <taxon>Oligohymenophorea</taxon>
        <taxon>Peniculida</taxon>
        <taxon>Parameciidae</taxon>
        <taxon>Paramecium</taxon>
    </lineage>
</organism>
<reference evidence="1" key="1">
    <citation type="submission" date="2021-01" db="EMBL/GenBank/DDBJ databases">
        <authorList>
            <consortium name="Genoscope - CEA"/>
            <person name="William W."/>
        </authorList>
    </citation>
    <scope>NUCLEOTIDE SEQUENCE</scope>
</reference>
<sequence length="162" mass="19629">MFQSFNKSFMIFMASSSPLAASSTYFQNNAFYTNGSFNSVYKHQIIHIQLEYKKRPFSQAWILSMNFTQWTHQLRMINQKFRIFRTDFQQNKQSCSSSWIRTFNFMFFSLFIKQYISFFTFQQTRQFFTKFFSNSFIIEILAKRECLNIKLNILEISNQKLI</sequence>
<dbReference type="EMBL" id="CAJJDN010000031">
    <property type="protein sequence ID" value="CAD8073930.1"/>
    <property type="molecule type" value="Genomic_DNA"/>
</dbReference>
<comment type="caution">
    <text evidence="1">The sequence shown here is derived from an EMBL/GenBank/DDBJ whole genome shotgun (WGS) entry which is preliminary data.</text>
</comment>
<evidence type="ECO:0000313" key="2">
    <source>
        <dbReference type="Proteomes" id="UP000692954"/>
    </source>
</evidence>
<protein>
    <submittedName>
        <fullName evidence="1">Uncharacterized protein</fullName>
    </submittedName>
</protein>
<evidence type="ECO:0000313" key="1">
    <source>
        <dbReference type="EMBL" id="CAD8073930.1"/>
    </source>
</evidence>
<gene>
    <name evidence="1" type="ORF">PSON_ATCC_30995.1.T0310222</name>
</gene>
<keyword evidence="2" id="KW-1185">Reference proteome</keyword>
<dbReference type="Proteomes" id="UP000692954">
    <property type="component" value="Unassembled WGS sequence"/>
</dbReference>
<accession>A0A8S1M0I8</accession>
<name>A0A8S1M0I8_9CILI</name>
<dbReference type="AlphaFoldDB" id="A0A8S1M0I8"/>
<proteinExistence type="predicted"/>